<keyword evidence="2" id="KW-0472">Membrane</keyword>
<feature type="compositionally biased region" description="Polar residues" evidence="1">
    <location>
        <begin position="606"/>
        <end position="619"/>
    </location>
</feature>
<organism evidence="3 4">
    <name type="scientific">Cryptosporidium ubiquitum</name>
    <dbReference type="NCBI Taxonomy" id="857276"/>
    <lineage>
        <taxon>Eukaryota</taxon>
        <taxon>Sar</taxon>
        <taxon>Alveolata</taxon>
        <taxon>Apicomplexa</taxon>
        <taxon>Conoidasida</taxon>
        <taxon>Coccidia</taxon>
        <taxon>Eucoccidiorida</taxon>
        <taxon>Eimeriorina</taxon>
        <taxon>Cryptosporidiidae</taxon>
        <taxon>Cryptosporidium</taxon>
    </lineage>
</organism>
<feature type="compositionally biased region" description="Low complexity" evidence="1">
    <location>
        <begin position="593"/>
        <end position="605"/>
    </location>
</feature>
<feature type="compositionally biased region" description="Polar residues" evidence="1">
    <location>
        <begin position="627"/>
        <end position="637"/>
    </location>
</feature>
<feature type="compositionally biased region" description="Polar residues" evidence="1">
    <location>
        <begin position="488"/>
        <end position="498"/>
    </location>
</feature>
<feature type="compositionally biased region" description="Polar residues" evidence="1">
    <location>
        <begin position="545"/>
        <end position="555"/>
    </location>
</feature>
<dbReference type="AlphaFoldDB" id="A0A1J4MAG8"/>
<keyword evidence="2" id="KW-1133">Transmembrane helix</keyword>
<protein>
    <submittedName>
        <fullName evidence="3">Uncharacterized protein</fullName>
    </submittedName>
</protein>
<evidence type="ECO:0000256" key="2">
    <source>
        <dbReference type="SAM" id="Phobius"/>
    </source>
</evidence>
<dbReference type="GeneID" id="39978490"/>
<proteinExistence type="predicted"/>
<dbReference type="Proteomes" id="UP000186176">
    <property type="component" value="Unassembled WGS sequence"/>
</dbReference>
<comment type="caution">
    <text evidence="3">The sequence shown here is derived from an EMBL/GenBank/DDBJ whole genome shotgun (WGS) entry which is preliminary data.</text>
</comment>
<feature type="compositionally biased region" description="Basic residues" evidence="1">
    <location>
        <begin position="477"/>
        <end position="487"/>
    </location>
</feature>
<evidence type="ECO:0000256" key="1">
    <source>
        <dbReference type="SAM" id="MobiDB-lite"/>
    </source>
</evidence>
<feature type="compositionally biased region" description="Polar residues" evidence="1">
    <location>
        <begin position="505"/>
        <end position="528"/>
    </location>
</feature>
<evidence type="ECO:0000313" key="4">
    <source>
        <dbReference type="Proteomes" id="UP000186176"/>
    </source>
</evidence>
<keyword evidence="2" id="KW-0812">Transmembrane</keyword>
<feature type="transmembrane region" description="Helical" evidence="2">
    <location>
        <begin position="12"/>
        <end position="37"/>
    </location>
</feature>
<feature type="compositionally biased region" description="Low complexity" evidence="1">
    <location>
        <begin position="556"/>
        <end position="567"/>
    </location>
</feature>
<feature type="region of interest" description="Disordered" evidence="1">
    <location>
        <begin position="74"/>
        <end position="137"/>
    </location>
</feature>
<name>A0A1J4MAG8_9CRYT</name>
<feature type="region of interest" description="Disordered" evidence="1">
    <location>
        <begin position="469"/>
        <end position="670"/>
    </location>
</feature>
<dbReference type="EMBL" id="LRBP01000030">
    <property type="protein sequence ID" value="OII71224.1"/>
    <property type="molecule type" value="Genomic_DNA"/>
</dbReference>
<evidence type="ECO:0000313" key="3">
    <source>
        <dbReference type="EMBL" id="OII71224.1"/>
    </source>
</evidence>
<sequence>MSFKYIKINLFIFIVIYLFLFVIDLHQVSLHISISFLQTIPKKNSFPKGSFNYLLPPGTKTPSDSRIQRSSLSYSAGNEKTNSSVRGQRNAVNNQPNYGGTSSRAPSFSLPPPDYDDDSPTSPANTRMNREPSFKAVPPQLLLPEADYHDSDLEEQSSASFEPRDITRRRISRSKNFNACNLLANQAIAVSRRSSSRFGSQEMAFEGEKTKRKINSILRESLSYASQQFSQEVLSTEVPYGLIEKCREEFAESLKLVKHINSEITELKLIQEYLRNCNCGTNNCVKCQDYSNAYTAHKSKLAQLKNLLSSKMEFLYEDCFSGTSNKYESESYASIFSSLYTTLYNEITKKNRYHVKNLLLKCEIVVITDKILEKQRSCRKCKKKHEVCKKHSALLQKLREIESTKSKNNSIIKSSIDIINGRMNSLPTRLINDLFELEEQDEKFLTSQIVVKECMNKLKITSVNMSTLGNINSSSTKTKKSSKKKSSIGRTATRSSSYRPGFVGTIQTGTGTNSSKRTQGGATETTLISPEGFPSKPLNYPYGGISSTINQKPSQKSSVKTTSISRRTSSHISKKTPLIVSGRTSSRISRKTSLSGSEMLASSSSNRNAYQGRQTQYSHPLSRHMKTSPSGPFTGTESGAVRKQPKNVPGILGSPFLDSEDSSKKKTKRY</sequence>
<dbReference type="VEuPathDB" id="CryptoDB:cubi_01699"/>
<feature type="compositionally biased region" description="Polar residues" evidence="1">
    <location>
        <begin position="74"/>
        <end position="105"/>
    </location>
</feature>
<reference evidence="3 4" key="1">
    <citation type="submission" date="2016-10" db="EMBL/GenBank/DDBJ databases">
        <title>Reductive evolution of mitochondrial metabolism and differential evolution of invasion-related proteins in Cryptosporidium.</title>
        <authorList>
            <person name="Liu S."/>
            <person name="Roellig D.M."/>
            <person name="Guo Y."/>
            <person name="Li N."/>
            <person name="Frace M.A."/>
            <person name="Tang K."/>
            <person name="Zhang L."/>
            <person name="Feng Y."/>
            <person name="Xiao L."/>
        </authorList>
    </citation>
    <scope>NUCLEOTIDE SEQUENCE [LARGE SCALE GENOMIC DNA]</scope>
    <source>
        <strain evidence="3">39726</strain>
    </source>
</reference>
<gene>
    <name evidence="3" type="ORF">cubi_01699</name>
</gene>
<keyword evidence="4" id="KW-1185">Reference proteome</keyword>
<dbReference type="RefSeq" id="XP_028873095.1">
    <property type="nucleotide sequence ID" value="XM_029018711.1"/>
</dbReference>
<dbReference type="OrthoDB" id="344075at2759"/>
<accession>A0A1J4MAG8</accession>